<proteinExistence type="predicted"/>
<sequence length="87" mass="9657">MVIYLLAYEKKSGFGFWTQLVESEVVIVWLRRKGTEGTVRLGAAFAGQKNVLSRSSSFLRRRPERQHGGATAEAKKLCGSQGNLKIS</sequence>
<comment type="caution">
    <text evidence="2">The sequence shown here is derived from an EMBL/GenBank/DDBJ whole genome shotgun (WGS) entry which is preliminary data.</text>
</comment>
<reference evidence="2 3" key="1">
    <citation type="journal article" date="2024" name="Commun. Biol.">
        <title>Comparative genomic analysis of thermophilic fungi reveals convergent evolutionary adaptations and gene losses.</title>
        <authorList>
            <person name="Steindorff A.S."/>
            <person name="Aguilar-Pontes M.V."/>
            <person name="Robinson A.J."/>
            <person name="Andreopoulos B."/>
            <person name="LaButti K."/>
            <person name="Kuo A."/>
            <person name="Mondo S."/>
            <person name="Riley R."/>
            <person name="Otillar R."/>
            <person name="Haridas S."/>
            <person name="Lipzen A."/>
            <person name="Grimwood J."/>
            <person name="Schmutz J."/>
            <person name="Clum A."/>
            <person name="Reid I.D."/>
            <person name="Moisan M.C."/>
            <person name="Butler G."/>
            <person name="Nguyen T.T.M."/>
            <person name="Dewar K."/>
            <person name="Conant G."/>
            <person name="Drula E."/>
            <person name="Henrissat B."/>
            <person name="Hansel C."/>
            <person name="Singer S."/>
            <person name="Hutchinson M.I."/>
            <person name="de Vries R.P."/>
            <person name="Natvig D.O."/>
            <person name="Powell A.J."/>
            <person name="Tsang A."/>
            <person name="Grigoriev I.V."/>
        </authorList>
    </citation>
    <scope>NUCLEOTIDE SEQUENCE [LARGE SCALE GENOMIC DNA]</scope>
    <source>
        <strain evidence="2 3">CBS 494.80</strain>
    </source>
</reference>
<name>A0ABR4C1J7_9HELO</name>
<accession>A0ABR4C1J7</accession>
<protein>
    <submittedName>
        <fullName evidence="2">Uncharacterized protein</fullName>
    </submittedName>
</protein>
<feature type="region of interest" description="Disordered" evidence="1">
    <location>
        <begin position="63"/>
        <end position="87"/>
    </location>
</feature>
<evidence type="ECO:0000256" key="1">
    <source>
        <dbReference type="SAM" id="MobiDB-lite"/>
    </source>
</evidence>
<dbReference type="EMBL" id="JAZHXI010000015">
    <property type="protein sequence ID" value="KAL2063214.1"/>
    <property type="molecule type" value="Genomic_DNA"/>
</dbReference>
<evidence type="ECO:0000313" key="3">
    <source>
        <dbReference type="Proteomes" id="UP001595075"/>
    </source>
</evidence>
<dbReference type="Proteomes" id="UP001595075">
    <property type="component" value="Unassembled WGS sequence"/>
</dbReference>
<evidence type="ECO:0000313" key="2">
    <source>
        <dbReference type="EMBL" id="KAL2063214.1"/>
    </source>
</evidence>
<keyword evidence="3" id="KW-1185">Reference proteome</keyword>
<organism evidence="2 3">
    <name type="scientific">Oculimacula yallundae</name>
    <dbReference type="NCBI Taxonomy" id="86028"/>
    <lineage>
        <taxon>Eukaryota</taxon>
        <taxon>Fungi</taxon>
        <taxon>Dikarya</taxon>
        <taxon>Ascomycota</taxon>
        <taxon>Pezizomycotina</taxon>
        <taxon>Leotiomycetes</taxon>
        <taxon>Helotiales</taxon>
        <taxon>Ploettnerulaceae</taxon>
        <taxon>Oculimacula</taxon>
    </lineage>
</organism>
<gene>
    <name evidence="2" type="ORF">VTL71DRAFT_5018</name>
</gene>